<dbReference type="SUPFAM" id="SSF54909">
    <property type="entry name" value="Dimeric alpha+beta barrel"/>
    <property type="match status" value="1"/>
</dbReference>
<keyword evidence="2" id="KW-0238">DNA-binding</keyword>
<evidence type="ECO:0000256" key="1">
    <source>
        <dbReference type="ARBA" id="ARBA00023015"/>
    </source>
</evidence>
<dbReference type="InterPro" id="IPR036388">
    <property type="entry name" value="WH-like_DNA-bd_sf"/>
</dbReference>
<dbReference type="GO" id="GO:0005829">
    <property type="term" value="C:cytosol"/>
    <property type="evidence" value="ECO:0007669"/>
    <property type="project" value="TreeGrafter"/>
</dbReference>
<dbReference type="AlphaFoldDB" id="A0A073IC09"/>
<keyword evidence="6" id="KW-1185">Reference proteome</keyword>
<dbReference type="EMBL" id="JAMC01000012">
    <property type="protein sequence ID" value="KEJ87868.1"/>
    <property type="molecule type" value="Genomic_DNA"/>
</dbReference>
<dbReference type="InterPro" id="IPR019887">
    <property type="entry name" value="Tscrpt_reg_AsnC/Lrp_C"/>
</dbReference>
<dbReference type="Gene3D" id="3.30.70.920">
    <property type="match status" value="1"/>
</dbReference>
<dbReference type="Proteomes" id="UP000027734">
    <property type="component" value="Unassembled WGS sequence"/>
</dbReference>
<accession>A0A073IC09</accession>
<sequence>MDDIDQQLLLLLTRDGRASAADLARELSVSRGTVQNRIDKLKREGVIEKFTVELGRGEREHQISAFALIRGNADDDRRILASLRRIKEITQVSTISGTFDLVVELRCSSLARLDEVLDSVRSLPDVADTQSHIRLRTWRS</sequence>
<evidence type="ECO:0000313" key="6">
    <source>
        <dbReference type="Proteomes" id="UP000027734"/>
    </source>
</evidence>
<dbReference type="GO" id="GO:0043200">
    <property type="term" value="P:response to amino acid"/>
    <property type="evidence" value="ECO:0007669"/>
    <property type="project" value="TreeGrafter"/>
</dbReference>
<keyword evidence="1" id="KW-0805">Transcription regulation</keyword>
<dbReference type="Pfam" id="PF01037">
    <property type="entry name" value="AsnC_trans_reg"/>
    <property type="match status" value="1"/>
</dbReference>
<dbReference type="PANTHER" id="PTHR30154">
    <property type="entry name" value="LEUCINE-RESPONSIVE REGULATORY PROTEIN"/>
    <property type="match status" value="1"/>
</dbReference>
<comment type="caution">
    <text evidence="5">The sequence shown here is derived from an EMBL/GenBank/DDBJ whole genome shotgun (WGS) entry which is preliminary data.</text>
</comment>
<dbReference type="SMART" id="SM00344">
    <property type="entry name" value="HTH_ASNC"/>
    <property type="match status" value="1"/>
</dbReference>
<reference evidence="5 6" key="1">
    <citation type="submission" date="2014-01" db="EMBL/GenBank/DDBJ databases">
        <title>Sulfitobacter donghicola JCM 14565 Genome Sequencing.</title>
        <authorList>
            <person name="Lai Q."/>
            <person name="Hong Z."/>
        </authorList>
    </citation>
    <scope>NUCLEOTIDE SEQUENCE [LARGE SCALE GENOMIC DNA]</scope>
    <source>
        <strain evidence="5 6">JCM 14565</strain>
    </source>
</reference>
<dbReference type="Pfam" id="PF13404">
    <property type="entry name" value="HTH_AsnC-type"/>
    <property type="match status" value="1"/>
</dbReference>
<feature type="domain" description="HTH asnC-type" evidence="4">
    <location>
        <begin position="1"/>
        <end position="67"/>
    </location>
</feature>
<dbReference type="InterPro" id="IPR011008">
    <property type="entry name" value="Dimeric_a/b-barrel"/>
</dbReference>
<dbReference type="OrthoDB" id="9809462at2"/>
<name>A0A073IC09_9RHOB</name>
<dbReference type="PRINTS" id="PR00033">
    <property type="entry name" value="HTHASNC"/>
</dbReference>
<dbReference type="SUPFAM" id="SSF46785">
    <property type="entry name" value="Winged helix' DNA-binding domain"/>
    <property type="match status" value="1"/>
</dbReference>
<evidence type="ECO:0000256" key="3">
    <source>
        <dbReference type="ARBA" id="ARBA00023163"/>
    </source>
</evidence>
<evidence type="ECO:0000313" key="5">
    <source>
        <dbReference type="EMBL" id="KEJ87868.1"/>
    </source>
</evidence>
<dbReference type="GO" id="GO:0043565">
    <property type="term" value="F:sequence-specific DNA binding"/>
    <property type="evidence" value="ECO:0007669"/>
    <property type="project" value="InterPro"/>
</dbReference>
<proteinExistence type="predicted"/>
<dbReference type="eggNOG" id="COG1522">
    <property type="taxonomic scope" value="Bacteria"/>
</dbReference>
<gene>
    <name evidence="5" type="ORF">DSW25_04420</name>
</gene>
<evidence type="ECO:0000259" key="4">
    <source>
        <dbReference type="PROSITE" id="PS50956"/>
    </source>
</evidence>
<protein>
    <submittedName>
        <fullName evidence="5">AsnC family transcriptional regulator</fullName>
    </submittedName>
</protein>
<dbReference type="RefSeq" id="WP_025058441.1">
    <property type="nucleotide sequence ID" value="NZ_JAMC01000012.1"/>
</dbReference>
<dbReference type="PROSITE" id="PS50956">
    <property type="entry name" value="HTH_ASNC_2"/>
    <property type="match status" value="1"/>
</dbReference>
<dbReference type="InterPro" id="IPR019888">
    <property type="entry name" value="Tscrpt_reg_AsnC-like"/>
</dbReference>
<dbReference type="STRING" id="1300350.Z948_993"/>
<dbReference type="PANTHER" id="PTHR30154:SF34">
    <property type="entry name" value="TRANSCRIPTIONAL REGULATOR AZLB"/>
    <property type="match status" value="1"/>
</dbReference>
<dbReference type="InterPro" id="IPR000485">
    <property type="entry name" value="AsnC-type_HTH_dom"/>
</dbReference>
<dbReference type="InterPro" id="IPR036390">
    <property type="entry name" value="WH_DNA-bd_sf"/>
</dbReference>
<dbReference type="Gene3D" id="1.10.10.10">
    <property type="entry name" value="Winged helix-like DNA-binding domain superfamily/Winged helix DNA-binding domain"/>
    <property type="match status" value="1"/>
</dbReference>
<keyword evidence="3" id="KW-0804">Transcription</keyword>
<organism evidence="5 6">
    <name type="scientific">Sulfitobacter donghicola DSW-25 = KCTC 12864 = JCM 14565</name>
    <dbReference type="NCBI Taxonomy" id="1300350"/>
    <lineage>
        <taxon>Bacteria</taxon>
        <taxon>Pseudomonadati</taxon>
        <taxon>Pseudomonadota</taxon>
        <taxon>Alphaproteobacteria</taxon>
        <taxon>Rhodobacterales</taxon>
        <taxon>Roseobacteraceae</taxon>
        <taxon>Sulfitobacter</taxon>
    </lineage>
</organism>
<evidence type="ECO:0000256" key="2">
    <source>
        <dbReference type="ARBA" id="ARBA00023125"/>
    </source>
</evidence>